<evidence type="ECO:0000256" key="3">
    <source>
        <dbReference type="ARBA" id="ARBA00022658"/>
    </source>
</evidence>
<dbReference type="Pfam" id="PF22697">
    <property type="entry name" value="SOS1_NGEF_PH"/>
    <property type="match status" value="1"/>
</dbReference>
<organism evidence="5 6">
    <name type="scientific">Nematostella vectensis</name>
    <name type="common">Starlet sea anemone</name>
    <dbReference type="NCBI Taxonomy" id="45351"/>
    <lineage>
        <taxon>Eukaryota</taxon>
        <taxon>Metazoa</taxon>
        <taxon>Cnidaria</taxon>
        <taxon>Anthozoa</taxon>
        <taxon>Hexacorallia</taxon>
        <taxon>Actiniaria</taxon>
        <taxon>Edwardsiidae</taxon>
        <taxon>Nematostella</taxon>
    </lineage>
</organism>
<keyword evidence="3" id="KW-0344">Guanine-nucleotide releasing factor</keyword>
<name>A7RXD0_NEMVE</name>
<dbReference type="PANTHER" id="PTHR22826:SF106">
    <property type="entry name" value="TRIO, ISOFORM A"/>
    <property type="match status" value="1"/>
</dbReference>
<dbReference type="GO" id="GO:0005085">
    <property type="term" value="F:guanyl-nucleotide exchange factor activity"/>
    <property type="evidence" value="ECO:0007669"/>
    <property type="project" value="UniProtKB-KW"/>
</dbReference>
<feature type="domain" description="DH" evidence="4">
    <location>
        <begin position="1"/>
        <end position="170"/>
    </location>
</feature>
<dbReference type="InterPro" id="IPR000219">
    <property type="entry name" value="DH_dom"/>
</dbReference>
<feature type="non-terminal residue" evidence="5">
    <location>
        <position position="1"/>
    </location>
</feature>
<protein>
    <recommendedName>
        <fullName evidence="4">DH domain-containing protein</fullName>
    </recommendedName>
</protein>
<dbReference type="InterPro" id="IPR055251">
    <property type="entry name" value="SOS1_NGEF_PH"/>
</dbReference>
<dbReference type="FunFam" id="1.20.900.10:FF:000008">
    <property type="entry name" value="rho guanine nucleotide exchange factor 25"/>
    <property type="match status" value="1"/>
</dbReference>
<dbReference type="AlphaFoldDB" id="A7RXD0"/>
<dbReference type="eggNOG" id="KOG4240">
    <property type="taxonomic scope" value="Eukaryota"/>
</dbReference>
<keyword evidence="6" id="KW-1185">Reference proteome</keyword>
<dbReference type="PhylomeDB" id="A7RXD0"/>
<evidence type="ECO:0000259" key="4">
    <source>
        <dbReference type="PROSITE" id="PS50010"/>
    </source>
</evidence>
<dbReference type="Gene3D" id="2.30.29.30">
    <property type="entry name" value="Pleckstrin-homology domain (PH domain)/Phosphotyrosine-binding domain (PTB)"/>
    <property type="match status" value="1"/>
</dbReference>
<gene>
    <name evidence="5" type="ORF">NEMVEDRAFT_v1g25692</name>
</gene>
<dbReference type="InParanoid" id="A7RXD0"/>
<dbReference type="PROSITE" id="PS50010">
    <property type="entry name" value="DH_2"/>
    <property type="match status" value="1"/>
</dbReference>
<keyword evidence="2" id="KW-0963">Cytoplasm</keyword>
<dbReference type="HOGENOM" id="CLU_001356_4_0_1"/>
<comment type="subcellular location">
    <subcellularLocation>
        <location evidence="1">Cytoplasm</location>
    </subcellularLocation>
</comment>
<dbReference type="CDD" id="cd00160">
    <property type="entry name" value="RhoGEF"/>
    <property type="match status" value="1"/>
</dbReference>
<evidence type="ECO:0000313" key="5">
    <source>
        <dbReference type="EMBL" id="EDO43753.1"/>
    </source>
</evidence>
<dbReference type="InterPro" id="IPR051336">
    <property type="entry name" value="RhoGEF_Guanine_NuclExch_SF"/>
</dbReference>
<sequence>FVLRELIQTEQDYVTSLGEVVDGYIAEFSKPDLPEELKGKERMVFGNIKQIYEWHKTELEKCEDAPEKLASVFLKAERRLQMYVIYCQNKPKSTALVHEFKETYFTDMKDRLGYRLSIEDYLIKPVQRVMKYQLLLKDFVKYTERAGLDIIELKRALHLMHVVPKKANDFLNVGMLEGYTGKITAQGNLVLQDTLMVMDVNAKAKPVKRRVFLFEQLVIFSEPFERKTDWTVYIYRHSIK</sequence>
<evidence type="ECO:0000256" key="1">
    <source>
        <dbReference type="ARBA" id="ARBA00004496"/>
    </source>
</evidence>
<dbReference type="InterPro" id="IPR035899">
    <property type="entry name" value="DBL_dom_sf"/>
</dbReference>
<reference evidence="5 6" key="1">
    <citation type="journal article" date="2007" name="Science">
        <title>Sea anemone genome reveals ancestral eumetazoan gene repertoire and genomic organization.</title>
        <authorList>
            <person name="Putnam N.H."/>
            <person name="Srivastava M."/>
            <person name="Hellsten U."/>
            <person name="Dirks B."/>
            <person name="Chapman J."/>
            <person name="Salamov A."/>
            <person name="Terry A."/>
            <person name="Shapiro H."/>
            <person name="Lindquist E."/>
            <person name="Kapitonov V.V."/>
            <person name="Jurka J."/>
            <person name="Genikhovich G."/>
            <person name="Grigoriev I.V."/>
            <person name="Lucas S.M."/>
            <person name="Steele R.E."/>
            <person name="Finnerty J.R."/>
            <person name="Technau U."/>
            <person name="Martindale M.Q."/>
            <person name="Rokhsar D.S."/>
        </authorList>
    </citation>
    <scope>NUCLEOTIDE SEQUENCE [LARGE SCALE GENOMIC DNA]</scope>
    <source>
        <strain evidence="6">CH2 X CH6</strain>
    </source>
</reference>
<evidence type="ECO:0000313" key="6">
    <source>
        <dbReference type="Proteomes" id="UP000001593"/>
    </source>
</evidence>
<dbReference type="PANTHER" id="PTHR22826">
    <property type="entry name" value="RHO GUANINE EXCHANGE FACTOR-RELATED"/>
    <property type="match status" value="1"/>
</dbReference>
<dbReference type="OMA" id="KYTERAH"/>
<dbReference type="STRING" id="45351.A7RXD0"/>
<dbReference type="SMART" id="SM00325">
    <property type="entry name" value="RhoGEF"/>
    <property type="match status" value="1"/>
</dbReference>
<feature type="non-terminal residue" evidence="5">
    <location>
        <position position="240"/>
    </location>
</feature>
<dbReference type="SUPFAM" id="SSF50729">
    <property type="entry name" value="PH domain-like"/>
    <property type="match status" value="1"/>
</dbReference>
<accession>A7RXD0</accession>
<dbReference type="InterPro" id="IPR011993">
    <property type="entry name" value="PH-like_dom_sf"/>
</dbReference>
<dbReference type="Pfam" id="PF00621">
    <property type="entry name" value="RhoGEF"/>
    <property type="match status" value="1"/>
</dbReference>
<dbReference type="EMBL" id="DS469550">
    <property type="protein sequence ID" value="EDO43753.1"/>
    <property type="molecule type" value="Genomic_DNA"/>
</dbReference>
<dbReference type="GO" id="GO:0005737">
    <property type="term" value="C:cytoplasm"/>
    <property type="evidence" value="ECO:0007669"/>
    <property type="project" value="UniProtKB-SubCell"/>
</dbReference>
<evidence type="ECO:0000256" key="2">
    <source>
        <dbReference type="ARBA" id="ARBA00022490"/>
    </source>
</evidence>
<dbReference type="SUPFAM" id="SSF48065">
    <property type="entry name" value="DBL homology domain (DH-domain)"/>
    <property type="match status" value="1"/>
</dbReference>
<dbReference type="Proteomes" id="UP000001593">
    <property type="component" value="Unassembled WGS sequence"/>
</dbReference>
<dbReference type="Gene3D" id="1.20.900.10">
    <property type="entry name" value="Dbl homology (DH) domain"/>
    <property type="match status" value="1"/>
</dbReference>
<proteinExistence type="predicted"/>